<evidence type="ECO:0000313" key="3">
    <source>
        <dbReference type="EMBL" id="ADO76702.1"/>
    </source>
</evidence>
<protein>
    <submittedName>
        <fullName evidence="3">MgtE intracellular region</fullName>
    </submittedName>
</protein>
<dbReference type="RefSeq" id="WP_014552735.1">
    <property type="nucleotide sequence ID" value="NC_017455.1"/>
</dbReference>
<accession>E3DPM7</accession>
<feature type="domain" description="Magnesium transporter MgtE intracellular" evidence="2">
    <location>
        <begin position="119"/>
        <end position="174"/>
    </location>
</feature>
<dbReference type="SUPFAM" id="SSF158791">
    <property type="entry name" value="MgtE N-terminal domain-like"/>
    <property type="match status" value="1"/>
</dbReference>
<organism evidence="3 4">
    <name type="scientific">Halanaerobium praevalens (strain ATCC 33744 / DSM 2228 / GSL)</name>
    <dbReference type="NCBI Taxonomy" id="572479"/>
    <lineage>
        <taxon>Bacteria</taxon>
        <taxon>Bacillati</taxon>
        <taxon>Bacillota</taxon>
        <taxon>Clostridia</taxon>
        <taxon>Halanaerobiales</taxon>
        <taxon>Halanaerobiaceae</taxon>
        <taxon>Halanaerobium</taxon>
    </lineage>
</organism>
<evidence type="ECO:0000256" key="1">
    <source>
        <dbReference type="SAM" id="Coils"/>
    </source>
</evidence>
<dbReference type="Proteomes" id="UP000006866">
    <property type="component" value="Chromosome"/>
</dbReference>
<reference evidence="3 4" key="2">
    <citation type="journal article" date="2011" name="Stand. Genomic Sci.">
        <title>Complete genome sequence of the extremely halophilic Halanaerobium praevalens type strain (GSL).</title>
        <authorList>
            <person name="Ivanova N."/>
            <person name="Sikorski J."/>
            <person name="Chertkov O."/>
            <person name="Nolan M."/>
            <person name="Lucas S."/>
            <person name="Hammon N."/>
            <person name="Deshpande S."/>
            <person name="Cheng J.F."/>
            <person name="Tapia R."/>
            <person name="Han C."/>
            <person name="Goodwin L."/>
            <person name="Pitluck S."/>
            <person name="Huntemann M."/>
            <person name="Liolios K."/>
            <person name="Pagani I."/>
            <person name="Mavromatis K."/>
            <person name="Ovchinikova G."/>
            <person name="Pati A."/>
            <person name="Chen A."/>
            <person name="Palaniappan K."/>
            <person name="Land M."/>
            <person name="Hauser L."/>
            <person name="Brambilla E.M."/>
            <person name="Kannan K.P."/>
            <person name="Rohde M."/>
            <person name="Tindall B.J."/>
            <person name="Goker M."/>
            <person name="Detter J.C."/>
            <person name="Woyke T."/>
            <person name="Bristow J."/>
            <person name="Eisen J.A."/>
            <person name="Markowitz V."/>
            <person name="Hugenholtz P."/>
            <person name="Kyrpides N.C."/>
            <person name="Klenk H.P."/>
            <person name="Lapidus A."/>
        </authorList>
    </citation>
    <scope>NUCLEOTIDE SEQUENCE [LARGE SCALE GENOMIC DNA]</scope>
    <source>
        <strain evidence="4">ATCC 33744 / DSM 2228 / GSL</strain>
    </source>
</reference>
<gene>
    <name evidence="3" type="ordered locus">Hprae_0548</name>
</gene>
<dbReference type="HOGENOM" id="CLU_111962_1_0_9"/>
<dbReference type="OrthoDB" id="2112096at2"/>
<dbReference type="InterPro" id="IPR006668">
    <property type="entry name" value="Mg_transptr_MgtE_intracell_dom"/>
</dbReference>
<dbReference type="STRING" id="572479.Hprae_0548"/>
<dbReference type="Gene3D" id="1.10.287.1490">
    <property type="match status" value="1"/>
</dbReference>
<dbReference type="eggNOG" id="COG3334">
    <property type="taxonomic scope" value="Bacteria"/>
</dbReference>
<dbReference type="AlphaFoldDB" id="E3DPM7"/>
<name>E3DPM7_HALPG</name>
<dbReference type="Pfam" id="PF03448">
    <property type="entry name" value="MgtE_N"/>
    <property type="match status" value="1"/>
</dbReference>
<keyword evidence="4" id="KW-1185">Reference proteome</keyword>
<dbReference type="KEGG" id="hpk:Hprae_0548"/>
<reference evidence="4" key="1">
    <citation type="submission" date="2010-10" db="EMBL/GenBank/DDBJ databases">
        <title>The complete genome of Halanaerobium praevalens DSM 2228.</title>
        <authorList>
            <consortium name="US DOE Joint Genome Institute (JGI-PGF)"/>
            <person name="Lucas S."/>
            <person name="Copeland A."/>
            <person name="Lapidus A."/>
            <person name="Glavina del Rio T."/>
            <person name="Dalin E."/>
            <person name="Tice H."/>
            <person name="Bruce D."/>
            <person name="Goodwin L."/>
            <person name="Pitluck S."/>
            <person name="Kyrpides N."/>
            <person name="Mavromatis K."/>
            <person name="Ivanova N."/>
            <person name="Ovchinnikova G."/>
            <person name="Chertkov O."/>
            <person name="Detter J.C."/>
            <person name="Han C."/>
            <person name="Larimer F."/>
            <person name="Land M."/>
            <person name="Hauser L."/>
            <person name="Markowitz V."/>
            <person name="Cheng J.-F."/>
            <person name="Hugenholtz P."/>
            <person name="Woyke T."/>
            <person name="Wu D."/>
            <person name="Tindall B."/>
            <person name="Pomrenke H.G."/>
            <person name="Brambilla E."/>
            <person name="Klenk H.-P."/>
            <person name="Eisen J.A."/>
        </authorList>
    </citation>
    <scope>NUCLEOTIDE SEQUENCE [LARGE SCALE GENOMIC DNA]</scope>
    <source>
        <strain evidence="4">ATCC 33744 / DSM 2228 / GSL</strain>
    </source>
</reference>
<dbReference type="PATRIC" id="fig|572479.3.peg.553"/>
<dbReference type="EMBL" id="CP002175">
    <property type="protein sequence ID" value="ADO76702.1"/>
    <property type="molecule type" value="Genomic_DNA"/>
</dbReference>
<proteinExistence type="predicted"/>
<evidence type="ECO:0000259" key="2">
    <source>
        <dbReference type="Pfam" id="PF03448"/>
    </source>
</evidence>
<evidence type="ECO:0000313" key="4">
    <source>
        <dbReference type="Proteomes" id="UP000006866"/>
    </source>
</evidence>
<sequence length="179" mass="20079">MIKKILFFLMIFLILFAMLTWSFNALGIIDVKTTVSNLANSTPVVKDYIITQTELDSLKDENSNLEKTINEKDSEILELESEIEKANKKLAAKDQAISDLETDYKNLNTEIDDREAKLDKVANIYTKMEPAAAAAVIQELNANLAVEVLSRLKDEQAAEILESLPQQEAARFISQLGLE</sequence>
<keyword evidence="1" id="KW-0175">Coiled coil</keyword>
<feature type="coiled-coil region" evidence="1">
    <location>
        <begin position="48"/>
        <end position="124"/>
    </location>
</feature>